<dbReference type="InParanoid" id="Q0V371"/>
<evidence type="ECO:0000313" key="2">
    <source>
        <dbReference type="Proteomes" id="UP000001055"/>
    </source>
</evidence>
<proteinExistence type="predicted"/>
<accession>Q0V371</accession>
<dbReference type="EMBL" id="CH445326">
    <property type="protein sequence ID" value="EAT91192.1"/>
    <property type="molecule type" value="Genomic_DNA"/>
</dbReference>
<evidence type="ECO:0000313" key="1">
    <source>
        <dbReference type="EMBL" id="EAT91192.1"/>
    </source>
</evidence>
<organism evidence="1 2">
    <name type="scientific">Phaeosphaeria nodorum (strain SN15 / ATCC MYA-4574 / FGSC 10173)</name>
    <name type="common">Glume blotch fungus</name>
    <name type="synonym">Parastagonospora nodorum</name>
    <dbReference type="NCBI Taxonomy" id="321614"/>
    <lineage>
        <taxon>Eukaryota</taxon>
        <taxon>Fungi</taxon>
        <taxon>Dikarya</taxon>
        <taxon>Ascomycota</taxon>
        <taxon>Pezizomycotina</taxon>
        <taxon>Dothideomycetes</taxon>
        <taxon>Pleosporomycetidae</taxon>
        <taxon>Pleosporales</taxon>
        <taxon>Pleosporineae</taxon>
        <taxon>Phaeosphaeriaceae</taxon>
        <taxon>Parastagonospora</taxon>
    </lineage>
</organism>
<name>Q0V371_PHANO</name>
<dbReference type="AlphaFoldDB" id="Q0V371"/>
<dbReference type="Proteomes" id="UP000001055">
    <property type="component" value="Unassembled WGS sequence"/>
</dbReference>
<sequence length="35" mass="3872">MPIFHPMIFKPEVGHIVLALGLNTMPDNCEQHGPS</sequence>
<dbReference type="GeneID" id="5969026"/>
<gene>
    <name evidence="1" type="ORF">SNOG_01543</name>
</gene>
<protein>
    <submittedName>
        <fullName evidence="1">Uncharacterized protein</fullName>
    </submittedName>
</protein>
<reference evidence="2" key="1">
    <citation type="journal article" date="2007" name="Plant Cell">
        <title>Dothideomycete-plant interactions illuminated by genome sequencing and EST analysis of the wheat pathogen Stagonospora nodorum.</title>
        <authorList>
            <person name="Hane J.K."/>
            <person name="Lowe R.G."/>
            <person name="Solomon P.S."/>
            <person name="Tan K.C."/>
            <person name="Schoch C.L."/>
            <person name="Spatafora J.W."/>
            <person name="Crous P.W."/>
            <person name="Kodira C."/>
            <person name="Birren B.W."/>
            <person name="Galagan J.E."/>
            <person name="Torriani S.F."/>
            <person name="McDonald B.A."/>
            <person name="Oliver R.P."/>
        </authorList>
    </citation>
    <scope>NUCLEOTIDE SEQUENCE [LARGE SCALE GENOMIC DNA]</scope>
    <source>
        <strain evidence="2">SN15 / ATCC MYA-4574 / FGSC 10173</strain>
    </source>
</reference>
<dbReference type="RefSeq" id="XP_001792181.1">
    <property type="nucleotide sequence ID" value="XM_001792129.1"/>
</dbReference>
<dbReference type="KEGG" id="pno:SNOG_01543"/>